<feature type="transmembrane region" description="Helical" evidence="7">
    <location>
        <begin position="20"/>
        <end position="39"/>
    </location>
</feature>
<dbReference type="Proteomes" id="UP000615446">
    <property type="component" value="Unassembled WGS sequence"/>
</dbReference>
<comment type="cofactor">
    <cofactor evidence="5">
        <name>heme</name>
        <dbReference type="ChEBI" id="CHEBI:30413"/>
    </cofactor>
</comment>
<evidence type="ECO:0000313" key="8">
    <source>
        <dbReference type="EMBL" id="GBB87357.1"/>
    </source>
</evidence>
<keyword evidence="7" id="KW-0812">Transmembrane</keyword>
<dbReference type="InterPro" id="IPR001128">
    <property type="entry name" value="Cyt_P450"/>
</dbReference>
<evidence type="ECO:0000256" key="1">
    <source>
        <dbReference type="ARBA" id="ARBA00022723"/>
    </source>
</evidence>
<dbReference type="PROSITE" id="PS00086">
    <property type="entry name" value="CYTOCHROME_P450"/>
    <property type="match status" value="1"/>
</dbReference>
<dbReference type="PRINTS" id="PR00385">
    <property type="entry name" value="P450"/>
</dbReference>
<dbReference type="SUPFAM" id="SSF48264">
    <property type="entry name" value="Cytochrome P450"/>
    <property type="match status" value="1"/>
</dbReference>
<comment type="caution">
    <text evidence="8">The sequence shown here is derived from an EMBL/GenBank/DDBJ whole genome shotgun (WGS) entry which is preliminary data.</text>
</comment>
<dbReference type="GO" id="GO:0016705">
    <property type="term" value="F:oxidoreductase activity, acting on paired donors, with incorporation or reduction of molecular oxygen"/>
    <property type="evidence" value="ECO:0007669"/>
    <property type="project" value="InterPro"/>
</dbReference>
<dbReference type="PANTHER" id="PTHR46300">
    <property type="entry name" value="P450, PUTATIVE (EUROFUNG)-RELATED-RELATED"/>
    <property type="match status" value="1"/>
</dbReference>
<protein>
    <submittedName>
        <fullName evidence="9">Cytochrome P450</fullName>
    </submittedName>
</protein>
<dbReference type="EMBL" id="BLAL01000304">
    <property type="protein sequence ID" value="GET02062.1"/>
    <property type="molecule type" value="Genomic_DNA"/>
</dbReference>
<dbReference type="GO" id="GO:0020037">
    <property type="term" value="F:heme binding"/>
    <property type="evidence" value="ECO:0007669"/>
    <property type="project" value="InterPro"/>
</dbReference>
<dbReference type="EMBL" id="BEXD01000424">
    <property type="protein sequence ID" value="GBB87357.1"/>
    <property type="molecule type" value="Genomic_DNA"/>
</dbReference>
<dbReference type="InterPro" id="IPR050364">
    <property type="entry name" value="Cytochrome_P450_fung"/>
</dbReference>
<reference evidence="8 10" key="1">
    <citation type="submission" date="2017-11" db="EMBL/GenBank/DDBJ databases">
        <title>The genome of Rhizophagus clarus HR1 reveals common genetic basis of auxotrophy among arbuscular mycorrhizal fungi.</title>
        <authorList>
            <person name="Kobayashi Y."/>
        </authorList>
    </citation>
    <scope>NUCLEOTIDE SEQUENCE [LARGE SCALE GENOMIC DNA]</scope>
    <source>
        <strain evidence="8 10">HR1</strain>
    </source>
</reference>
<evidence type="ECO:0000256" key="3">
    <source>
        <dbReference type="ARBA" id="ARBA00023004"/>
    </source>
</evidence>
<evidence type="ECO:0000313" key="10">
    <source>
        <dbReference type="Proteomes" id="UP000247702"/>
    </source>
</evidence>
<proteinExistence type="inferred from homology"/>
<dbReference type="Proteomes" id="UP000247702">
    <property type="component" value="Unassembled WGS sequence"/>
</dbReference>
<dbReference type="Gene3D" id="1.10.630.10">
    <property type="entry name" value="Cytochrome P450"/>
    <property type="match status" value="1"/>
</dbReference>
<gene>
    <name evidence="9" type="ORF">RCL2_002844400</name>
    <name evidence="8" type="ORF">RclHR1_01380019</name>
</gene>
<dbReference type="GO" id="GO:0004497">
    <property type="term" value="F:monooxygenase activity"/>
    <property type="evidence" value="ECO:0007669"/>
    <property type="project" value="UniProtKB-KW"/>
</dbReference>
<dbReference type="PANTHER" id="PTHR46300:SF2">
    <property type="entry name" value="CYTOCHROME P450 MONOOXYGENASE ALNH-RELATED"/>
    <property type="match status" value="1"/>
</dbReference>
<dbReference type="PRINTS" id="PR00463">
    <property type="entry name" value="EP450I"/>
</dbReference>
<dbReference type="InterPro" id="IPR036396">
    <property type="entry name" value="Cyt_P450_sf"/>
</dbReference>
<comment type="similarity">
    <text evidence="6">Belongs to the cytochrome P450 family.</text>
</comment>
<reference evidence="9" key="2">
    <citation type="submission" date="2019-10" db="EMBL/GenBank/DDBJ databases">
        <title>Conservation and host-specific expression of non-tandemly repeated heterogenous ribosome RNA gene in arbuscular mycorrhizal fungi.</title>
        <authorList>
            <person name="Maeda T."/>
            <person name="Kobayashi Y."/>
            <person name="Nakagawa T."/>
            <person name="Ezawa T."/>
            <person name="Yamaguchi K."/>
            <person name="Bino T."/>
            <person name="Nishimoto Y."/>
            <person name="Shigenobu S."/>
            <person name="Kawaguchi M."/>
        </authorList>
    </citation>
    <scope>NUCLEOTIDE SEQUENCE</scope>
    <source>
        <strain evidence="9">HR1</strain>
    </source>
</reference>
<name>A0A2Z6QB12_9GLOM</name>
<keyword evidence="7" id="KW-1133">Transmembrane helix</keyword>
<keyword evidence="3 5" id="KW-0408">Iron</keyword>
<keyword evidence="10" id="KW-1185">Reference proteome</keyword>
<accession>A0A2Z6QB12</accession>
<dbReference type="STRING" id="94130.A0A2Z6QB12"/>
<dbReference type="InterPro" id="IPR017972">
    <property type="entry name" value="Cyt_P450_CS"/>
</dbReference>
<evidence type="ECO:0000313" key="9">
    <source>
        <dbReference type="EMBL" id="GET02062.1"/>
    </source>
</evidence>
<keyword evidence="7" id="KW-0472">Membrane</keyword>
<evidence type="ECO:0000256" key="5">
    <source>
        <dbReference type="PIRSR" id="PIRSR602401-1"/>
    </source>
</evidence>
<organism evidence="8 10">
    <name type="scientific">Rhizophagus clarus</name>
    <dbReference type="NCBI Taxonomy" id="94130"/>
    <lineage>
        <taxon>Eukaryota</taxon>
        <taxon>Fungi</taxon>
        <taxon>Fungi incertae sedis</taxon>
        <taxon>Mucoromycota</taxon>
        <taxon>Glomeromycotina</taxon>
        <taxon>Glomeromycetes</taxon>
        <taxon>Glomerales</taxon>
        <taxon>Glomeraceae</taxon>
        <taxon>Rhizophagus</taxon>
    </lineage>
</organism>
<dbReference type="GO" id="GO:0005506">
    <property type="term" value="F:iron ion binding"/>
    <property type="evidence" value="ECO:0007669"/>
    <property type="project" value="InterPro"/>
</dbReference>
<dbReference type="OrthoDB" id="1055148at2759"/>
<keyword evidence="1 5" id="KW-0479">Metal-binding</keyword>
<keyword evidence="5 6" id="KW-0349">Heme</keyword>
<keyword evidence="4 6" id="KW-0503">Monooxygenase</keyword>
<keyword evidence="2 6" id="KW-0560">Oxidoreductase</keyword>
<dbReference type="Pfam" id="PF00067">
    <property type="entry name" value="p450"/>
    <property type="match status" value="2"/>
</dbReference>
<dbReference type="InterPro" id="IPR002401">
    <property type="entry name" value="Cyt_P450_E_grp-I"/>
</dbReference>
<feature type="binding site" description="axial binding residue" evidence="5">
    <location>
        <position position="491"/>
    </location>
    <ligand>
        <name>heme</name>
        <dbReference type="ChEBI" id="CHEBI:30413"/>
    </ligand>
    <ligandPart>
        <name>Fe</name>
        <dbReference type="ChEBI" id="CHEBI:18248"/>
    </ligandPart>
</feature>
<evidence type="ECO:0000256" key="2">
    <source>
        <dbReference type="ARBA" id="ARBA00023002"/>
    </source>
</evidence>
<evidence type="ECO:0000256" key="7">
    <source>
        <dbReference type="SAM" id="Phobius"/>
    </source>
</evidence>
<dbReference type="AlphaFoldDB" id="A0A2Z6QB12"/>
<sequence length="559" mass="63724">MFLTSEITRPSAISEFIRSMIAVLLLQVGIILIVKLFTLRNKLPKTKLSTLPHPRAFPLVGNLLQLSNKPLDKLNKWSKKFGPIYGINLGQRYFIVLNNHEVVNDLLVKCGSLYSSRYDFHNTNPILIKSNLIALSPYGDKWKRNRTVAYGALTSRPIRSYYNYIYNDTDVLLRDLMMKHGGSIYPLQIIKKFVLTNMLNILFGNKSGYDNTLFNDVMEVMDDIAEFSSPKSILNDLMPILSYVNKPNTKKSESLYKKMEKIFSSKYDQFLRDYAHNKKLSPSFLLQIQEAIESNSIEYDDAWEMLVSLLNGAMETEVNTLMWVLACLANNPGVQEEAFSELDESCKTKPTFDNEFDLPYITAIINETLRFRPPTPFGFAHVSNKDDEYNGYLIPKDTPLLLNLFAINHNERRFIAPDKFRPSRFLQDYSTGSVKSKSILLPQFDLDSVTENDLANKRNSLKGGILKNNSPSLTNSNMPMHMSFGAGRRYCIGQHLAQKQLFLVIAHILWAFEIKPGVGDDGITPLNVNVDVGNVSLTSFSPYPYKIRFILRKDIGLLI</sequence>
<evidence type="ECO:0000256" key="4">
    <source>
        <dbReference type="ARBA" id="ARBA00023033"/>
    </source>
</evidence>
<evidence type="ECO:0000256" key="6">
    <source>
        <dbReference type="RuleBase" id="RU000461"/>
    </source>
</evidence>